<accession>A0ABW1M6V7</accession>
<dbReference type="RefSeq" id="WP_386401977.1">
    <property type="nucleotide sequence ID" value="NZ_JBHSPT010000065.1"/>
</dbReference>
<evidence type="ECO:0000313" key="2">
    <source>
        <dbReference type="EMBL" id="MFC6058868.1"/>
    </source>
</evidence>
<keyword evidence="3" id="KW-1185">Reference proteome</keyword>
<name>A0ABW1M6V7_9ACTN</name>
<dbReference type="Proteomes" id="UP001596242">
    <property type="component" value="Unassembled WGS sequence"/>
</dbReference>
<protein>
    <submittedName>
        <fullName evidence="2">Uncharacterized protein</fullName>
    </submittedName>
</protein>
<evidence type="ECO:0000313" key="3">
    <source>
        <dbReference type="Proteomes" id="UP001596242"/>
    </source>
</evidence>
<gene>
    <name evidence="2" type="ORF">ACFP50_26580</name>
</gene>
<feature type="compositionally biased region" description="Polar residues" evidence="1">
    <location>
        <begin position="1"/>
        <end position="15"/>
    </location>
</feature>
<comment type="caution">
    <text evidence="2">The sequence shown here is derived from an EMBL/GenBank/DDBJ whole genome shotgun (WGS) entry which is preliminary data.</text>
</comment>
<proteinExistence type="predicted"/>
<evidence type="ECO:0000256" key="1">
    <source>
        <dbReference type="SAM" id="MobiDB-lite"/>
    </source>
</evidence>
<reference evidence="3" key="1">
    <citation type="journal article" date="2019" name="Int. J. Syst. Evol. Microbiol.">
        <title>The Global Catalogue of Microorganisms (GCM) 10K type strain sequencing project: providing services to taxonomists for standard genome sequencing and annotation.</title>
        <authorList>
            <consortium name="The Broad Institute Genomics Platform"/>
            <consortium name="The Broad Institute Genome Sequencing Center for Infectious Disease"/>
            <person name="Wu L."/>
            <person name="Ma J."/>
        </authorList>
    </citation>
    <scope>NUCLEOTIDE SEQUENCE [LARGE SCALE GENOMIC DNA]</scope>
    <source>
        <strain evidence="3">JCM 12763</strain>
    </source>
</reference>
<sequence>MNHRSNWTGMDNTWNEGRETERPCPHRRGQWPEMDEYVVCEGDGTGVVGG</sequence>
<dbReference type="EMBL" id="JBHSPT010000065">
    <property type="protein sequence ID" value="MFC6058868.1"/>
    <property type="molecule type" value="Genomic_DNA"/>
</dbReference>
<organism evidence="2 3">
    <name type="scientific">Streptomyces pratens</name>
    <dbReference type="NCBI Taxonomy" id="887456"/>
    <lineage>
        <taxon>Bacteria</taxon>
        <taxon>Bacillati</taxon>
        <taxon>Actinomycetota</taxon>
        <taxon>Actinomycetes</taxon>
        <taxon>Kitasatosporales</taxon>
        <taxon>Streptomycetaceae</taxon>
        <taxon>Streptomyces</taxon>
    </lineage>
</organism>
<feature type="region of interest" description="Disordered" evidence="1">
    <location>
        <begin position="1"/>
        <end position="29"/>
    </location>
</feature>